<protein>
    <submittedName>
        <fullName evidence="2">STM3941 family protein</fullName>
    </submittedName>
</protein>
<accession>A0ABV8R7C7</accession>
<keyword evidence="1" id="KW-0472">Membrane</keyword>
<keyword evidence="1" id="KW-1133">Transmembrane helix</keyword>
<feature type="transmembrane region" description="Helical" evidence="1">
    <location>
        <begin position="14"/>
        <end position="33"/>
    </location>
</feature>
<feature type="transmembrane region" description="Helical" evidence="1">
    <location>
        <begin position="48"/>
        <end position="67"/>
    </location>
</feature>
<organism evidence="2 3">
    <name type="scientific">Polaribacter marinivivus</name>
    <dbReference type="NCBI Taxonomy" id="1524260"/>
    <lineage>
        <taxon>Bacteria</taxon>
        <taxon>Pseudomonadati</taxon>
        <taxon>Bacteroidota</taxon>
        <taxon>Flavobacteriia</taxon>
        <taxon>Flavobacteriales</taxon>
        <taxon>Flavobacteriaceae</taxon>
    </lineage>
</organism>
<dbReference type="EMBL" id="JBHSCY010000001">
    <property type="protein sequence ID" value="MFC4267313.1"/>
    <property type="molecule type" value="Genomic_DNA"/>
</dbReference>
<comment type="caution">
    <text evidence="2">The sequence shown here is derived from an EMBL/GenBank/DDBJ whole genome shotgun (WGS) entry which is preliminary data.</text>
</comment>
<proteinExistence type="predicted"/>
<dbReference type="NCBIfam" id="NF041635">
    <property type="entry name" value="STM3941_fam"/>
    <property type="match status" value="1"/>
</dbReference>
<keyword evidence="1" id="KW-0812">Transmembrane</keyword>
<dbReference type="Proteomes" id="UP001595826">
    <property type="component" value="Unassembled WGS sequence"/>
</dbReference>
<keyword evidence="3" id="KW-1185">Reference proteome</keyword>
<dbReference type="RefSeq" id="WP_377407111.1">
    <property type="nucleotide sequence ID" value="NZ_JBHSCY010000001.1"/>
</dbReference>
<evidence type="ECO:0000313" key="2">
    <source>
        <dbReference type="EMBL" id="MFC4267313.1"/>
    </source>
</evidence>
<sequence>MEDKIEIEISSTKVLLLILGSLLFVILGILMILSPETYINPIFKNENIVRIVGYIGVLFFGLCLFFISKKGFKNNSGLIIDSQGITDNSNLSNIGLIEWNDIVGIETMEIASNKIILIQTEKPEKYIDRAKNRIAKKIMKANFNNYGSPISITSSALKIKFDDLEKVIKKEFDKHKT</sequence>
<evidence type="ECO:0000256" key="1">
    <source>
        <dbReference type="SAM" id="Phobius"/>
    </source>
</evidence>
<name>A0ABV8R7C7_9FLAO</name>
<evidence type="ECO:0000313" key="3">
    <source>
        <dbReference type="Proteomes" id="UP001595826"/>
    </source>
</evidence>
<gene>
    <name evidence="2" type="ORF">ACFOWD_00215</name>
</gene>
<reference evidence="3" key="1">
    <citation type="journal article" date="2019" name="Int. J. Syst. Evol. Microbiol.">
        <title>The Global Catalogue of Microorganisms (GCM) 10K type strain sequencing project: providing services to taxonomists for standard genome sequencing and annotation.</title>
        <authorList>
            <consortium name="The Broad Institute Genomics Platform"/>
            <consortium name="The Broad Institute Genome Sequencing Center for Infectious Disease"/>
            <person name="Wu L."/>
            <person name="Ma J."/>
        </authorList>
    </citation>
    <scope>NUCLEOTIDE SEQUENCE [LARGE SCALE GENOMIC DNA]</scope>
    <source>
        <strain evidence="3">CECT 8655</strain>
    </source>
</reference>
<dbReference type="InterPro" id="IPR048136">
    <property type="entry name" value="STM3941-like"/>
</dbReference>